<name>A0A9D9BW72_PROMR</name>
<dbReference type="Proteomes" id="UP000668060">
    <property type="component" value="Unassembled WGS sequence"/>
</dbReference>
<evidence type="ECO:0000313" key="10">
    <source>
        <dbReference type="EMBL" id="MBO6971037.1"/>
    </source>
</evidence>
<evidence type="ECO:0000256" key="2">
    <source>
        <dbReference type="ARBA" id="ARBA00004651"/>
    </source>
</evidence>
<evidence type="ECO:0000256" key="7">
    <source>
        <dbReference type="ARBA" id="ARBA00022777"/>
    </source>
</evidence>
<keyword evidence="8" id="KW-0067">ATP-binding</keyword>
<dbReference type="PROSITE" id="PS50109">
    <property type="entry name" value="HIS_KIN"/>
    <property type="match status" value="1"/>
</dbReference>
<dbReference type="InterPro" id="IPR005467">
    <property type="entry name" value="His_kinase_dom"/>
</dbReference>
<dbReference type="GO" id="GO:0005886">
    <property type="term" value="C:plasma membrane"/>
    <property type="evidence" value="ECO:0007669"/>
    <property type="project" value="UniProtKB-SubCell"/>
</dbReference>
<evidence type="ECO:0000259" key="9">
    <source>
        <dbReference type="PROSITE" id="PS50109"/>
    </source>
</evidence>
<dbReference type="InterPro" id="IPR003661">
    <property type="entry name" value="HisK_dim/P_dom"/>
</dbReference>
<dbReference type="EC" id="2.7.13.3" evidence="3"/>
<keyword evidence="6" id="KW-0547">Nucleotide-binding</keyword>
<evidence type="ECO:0000256" key="5">
    <source>
        <dbReference type="ARBA" id="ARBA00022679"/>
    </source>
</evidence>
<gene>
    <name evidence="10" type="ORF">JJ842_03820</name>
</gene>
<evidence type="ECO:0000313" key="11">
    <source>
        <dbReference type="Proteomes" id="UP000668060"/>
    </source>
</evidence>
<dbReference type="SMART" id="SM00387">
    <property type="entry name" value="HATPase_c"/>
    <property type="match status" value="1"/>
</dbReference>
<dbReference type="GO" id="GO:0005524">
    <property type="term" value="F:ATP binding"/>
    <property type="evidence" value="ECO:0007669"/>
    <property type="project" value="UniProtKB-KW"/>
</dbReference>
<dbReference type="SUPFAM" id="SSF55874">
    <property type="entry name" value="ATPase domain of HSP90 chaperone/DNA topoisomerase II/histidine kinase"/>
    <property type="match status" value="1"/>
</dbReference>
<dbReference type="InterPro" id="IPR003594">
    <property type="entry name" value="HATPase_dom"/>
</dbReference>
<accession>A0A9D9BW72</accession>
<dbReference type="SUPFAM" id="SSF47384">
    <property type="entry name" value="Homodimeric domain of signal transducing histidine kinase"/>
    <property type="match status" value="1"/>
</dbReference>
<comment type="caution">
    <text evidence="10">The sequence shown here is derived from an EMBL/GenBank/DDBJ whole genome shotgun (WGS) entry which is preliminary data.</text>
</comment>
<dbReference type="InterPro" id="IPR036890">
    <property type="entry name" value="HATPase_C_sf"/>
</dbReference>
<proteinExistence type="predicted"/>
<dbReference type="GO" id="GO:0000155">
    <property type="term" value="F:phosphorelay sensor kinase activity"/>
    <property type="evidence" value="ECO:0007669"/>
    <property type="project" value="InterPro"/>
</dbReference>
<comment type="catalytic activity">
    <reaction evidence="1">
        <text>ATP + protein L-histidine = ADP + protein N-phospho-L-histidine.</text>
        <dbReference type="EC" id="2.7.13.3"/>
    </reaction>
</comment>
<keyword evidence="5" id="KW-0808">Transferase</keyword>
<dbReference type="InterPro" id="IPR036097">
    <property type="entry name" value="HisK_dim/P_sf"/>
</dbReference>
<feature type="domain" description="Histidine kinase" evidence="9">
    <location>
        <begin position="138"/>
        <end position="375"/>
    </location>
</feature>
<comment type="subcellular location">
    <subcellularLocation>
        <location evidence="2">Cell membrane</location>
        <topology evidence="2">Multi-pass membrane protein</topology>
    </subcellularLocation>
</comment>
<dbReference type="Pfam" id="PF00512">
    <property type="entry name" value="HisKA"/>
    <property type="match status" value="1"/>
</dbReference>
<keyword evidence="7 10" id="KW-0418">Kinase</keyword>
<dbReference type="PANTHER" id="PTHR44936">
    <property type="entry name" value="SENSOR PROTEIN CREC"/>
    <property type="match status" value="1"/>
</dbReference>
<keyword evidence="4" id="KW-1003">Cell membrane</keyword>
<evidence type="ECO:0000256" key="1">
    <source>
        <dbReference type="ARBA" id="ARBA00000085"/>
    </source>
</evidence>
<evidence type="ECO:0000256" key="4">
    <source>
        <dbReference type="ARBA" id="ARBA00022475"/>
    </source>
</evidence>
<dbReference type="CDD" id="cd00082">
    <property type="entry name" value="HisKA"/>
    <property type="match status" value="1"/>
</dbReference>
<organism evidence="10 11">
    <name type="scientific">Prochlorococcus marinus CUG1433</name>
    <dbReference type="NCBI Taxonomy" id="2774506"/>
    <lineage>
        <taxon>Bacteria</taxon>
        <taxon>Bacillati</taxon>
        <taxon>Cyanobacteriota</taxon>
        <taxon>Cyanophyceae</taxon>
        <taxon>Synechococcales</taxon>
        <taxon>Prochlorococcaceae</taxon>
        <taxon>Prochlorococcus</taxon>
    </lineage>
</organism>
<dbReference type="InterPro" id="IPR050980">
    <property type="entry name" value="2C_sensor_his_kinase"/>
</dbReference>
<evidence type="ECO:0000256" key="3">
    <source>
        <dbReference type="ARBA" id="ARBA00012438"/>
    </source>
</evidence>
<dbReference type="SMART" id="SM00388">
    <property type="entry name" value="HisKA"/>
    <property type="match status" value="1"/>
</dbReference>
<reference evidence="10" key="1">
    <citation type="journal article" date="2021" name="Front. Mar. Sci.">
        <title>Genomes of Diverse Isolates of Prochlorococcus High-Light-Adapted Clade II in the Western Pacific Ocean.</title>
        <authorList>
            <person name="Yan W."/>
            <person name="Feng X."/>
            <person name="Zhang W."/>
            <person name="Nawaz M.Z."/>
            <person name="Luo T."/>
            <person name="Zhang R."/>
            <person name="Jiao N."/>
        </authorList>
    </citation>
    <scope>NUCLEOTIDE SEQUENCE</scope>
    <source>
        <strain evidence="10">CUG1433</strain>
    </source>
</reference>
<evidence type="ECO:0000256" key="6">
    <source>
        <dbReference type="ARBA" id="ARBA00022741"/>
    </source>
</evidence>
<dbReference type="EMBL" id="JAEPLN010000001">
    <property type="protein sequence ID" value="MBO6971037.1"/>
    <property type="molecule type" value="Genomic_DNA"/>
</dbReference>
<dbReference type="Pfam" id="PF02518">
    <property type="entry name" value="HATPase_c"/>
    <property type="match status" value="1"/>
</dbReference>
<sequence length="378" mass="43002">MILSKKFEELIIKQLESFGPSMGVTHLVMYLATAKQGSKATFEMIGQWPKLDRLLISIEDDPAVKVSSPNRRWYPLQENDILLGVLRVETDFEGGNWPISLDSRLKALSISLANCVSIELERQNKNDEINYLKNQVNVVIHQLRNPLAALRTYAKLLIKRLGSDDDSIEIVEHMMIEQKQINQYMESFEQLNKPIQLPLEIGEERLLLPPNLDDKKVITVQSLLRPILERGEANAKLENRDWTEPSLWLDWTLSPVKAKYVVIAEIVANLLENAFKYAQKDAEIGIAITSKGLCIFDDGKKISKNETEKIFQKGFRGSASKKKDGTGVGLFLARKLAQQIGGDLKLLERSSINDVEELKNLKKKNMFYLELPTKELRA</sequence>
<dbReference type="Gene3D" id="1.10.287.130">
    <property type="match status" value="1"/>
</dbReference>
<protein>
    <recommendedName>
        <fullName evidence="3">histidine kinase</fullName>
        <ecNumber evidence="3">2.7.13.3</ecNumber>
    </recommendedName>
</protein>
<keyword evidence="4" id="KW-0472">Membrane</keyword>
<dbReference type="AlphaFoldDB" id="A0A9D9BW72"/>
<dbReference type="PANTHER" id="PTHR44936:SF10">
    <property type="entry name" value="SENSOR PROTEIN RSTB"/>
    <property type="match status" value="1"/>
</dbReference>
<dbReference type="Gene3D" id="3.30.565.10">
    <property type="entry name" value="Histidine kinase-like ATPase, C-terminal domain"/>
    <property type="match status" value="1"/>
</dbReference>
<evidence type="ECO:0000256" key="8">
    <source>
        <dbReference type="ARBA" id="ARBA00022840"/>
    </source>
</evidence>